<dbReference type="EMBL" id="MEZT01000021">
    <property type="protein sequence ID" value="OGD56395.1"/>
    <property type="molecule type" value="Genomic_DNA"/>
</dbReference>
<accession>A0A1F5DMQ7</accession>
<proteinExistence type="predicted"/>
<reference evidence="1 2" key="1">
    <citation type="journal article" date="2016" name="Nat. Commun.">
        <title>Thousands of microbial genomes shed light on interconnected biogeochemical processes in an aquifer system.</title>
        <authorList>
            <person name="Anantharaman K."/>
            <person name="Brown C.T."/>
            <person name="Hug L.A."/>
            <person name="Sharon I."/>
            <person name="Castelle C.J."/>
            <person name="Probst A.J."/>
            <person name="Thomas B.C."/>
            <person name="Singh A."/>
            <person name="Wilkins M.J."/>
            <person name="Karaoz U."/>
            <person name="Brodie E.L."/>
            <person name="Williams K.H."/>
            <person name="Hubbard S.S."/>
            <person name="Banfield J.F."/>
        </authorList>
    </citation>
    <scope>NUCLEOTIDE SEQUENCE [LARGE SCALE GENOMIC DNA]</scope>
</reference>
<organism evidence="1 2">
    <name type="scientific">Candidatus Berkelbacteria bacterium RBG_13_40_8</name>
    <dbReference type="NCBI Taxonomy" id="1797467"/>
    <lineage>
        <taxon>Bacteria</taxon>
        <taxon>Candidatus Berkelbacteria</taxon>
    </lineage>
</organism>
<name>A0A1F5DMQ7_9BACT</name>
<dbReference type="AlphaFoldDB" id="A0A1F5DMQ7"/>
<dbReference type="Proteomes" id="UP000178764">
    <property type="component" value="Unassembled WGS sequence"/>
</dbReference>
<comment type="caution">
    <text evidence="1">The sequence shown here is derived from an EMBL/GenBank/DDBJ whole genome shotgun (WGS) entry which is preliminary data.</text>
</comment>
<evidence type="ECO:0000313" key="2">
    <source>
        <dbReference type="Proteomes" id="UP000178764"/>
    </source>
</evidence>
<protein>
    <submittedName>
        <fullName evidence="1">Uncharacterized protein</fullName>
    </submittedName>
</protein>
<sequence length="99" mass="11405">MKKTIIIVFLVLLLIPIVTYAEDFPWANTLNSKTRVEFRPFNLQLAMMPVTPPKVVPSVSQLQLQLQLQPQTSVTFTPLTKLSLSSFSRTEWQNSLMRR</sequence>
<evidence type="ECO:0000313" key="1">
    <source>
        <dbReference type="EMBL" id="OGD56395.1"/>
    </source>
</evidence>
<gene>
    <name evidence="1" type="ORF">A2V71_04610</name>
</gene>